<accession>A0ABV5TCM5</accession>
<sequence length="567" mass="61553">MTVWLPPPGTAGDGSAVRTGLPATREDSRDCPTAVAAGARIWLRATPESPRRRRDPLQGFTLKPFMDALDLIEHRGVPTAQAMAELHRTQGTFDGKGRPPAHPGLIEWTAAAVPRYLAAREAENASRTVRTYPVPEEWVVRRDLRSPDRRGASHYEQTAWGRRYVSADGGVRELRLLSFGTAKKERSNAERAAAAHTAAFGVPSTSGYGELYRPLRGLPAARTVRPRRVRIVDVGCGDGSSTLLADWDLEEILRRYAEHTVPALGRAVDAAGRVPGSGCVGCKALNGCTTLHRAPGMLGLAAHLSRPRRSVSASDLRTHVECPARFHLTRQLNLRSPRPENTAILRGRAVDAWLNERHATRPLMGCGQSAGPEDPGNWSAGGHVLTGEEARAGARMIAEHAALCPLDGLDPGERVRVQPQLTCYDPELDVVVIATPDLLHTRGGGWIWRETKTAGNHLWEGRALMRTYPQLALAVLMMASGVLGGDTRRSRIELEMLYPDDGGLEVLDPGLPSVVDEARTVIAEMAGPWQRDTSYSAVPGRHCGGCEALDWCRPGREHLTPSPDPVA</sequence>
<feature type="region of interest" description="Disordered" evidence="4">
    <location>
        <begin position="1"/>
        <end position="28"/>
    </location>
</feature>
<evidence type="ECO:0000256" key="4">
    <source>
        <dbReference type="SAM" id="MobiDB-lite"/>
    </source>
</evidence>
<dbReference type="Proteomes" id="UP001589610">
    <property type="component" value="Unassembled WGS sequence"/>
</dbReference>
<reference evidence="6 7" key="1">
    <citation type="submission" date="2024-09" db="EMBL/GenBank/DDBJ databases">
        <authorList>
            <person name="Sun Q."/>
            <person name="Mori K."/>
        </authorList>
    </citation>
    <scope>NUCLEOTIDE SEQUENCE [LARGE SCALE GENOMIC DNA]</scope>
    <source>
        <strain evidence="6 7">JCM 3028</strain>
    </source>
</reference>
<evidence type="ECO:0000256" key="3">
    <source>
        <dbReference type="ARBA" id="ARBA00023204"/>
    </source>
</evidence>
<keyword evidence="1" id="KW-0227">DNA damage</keyword>
<dbReference type="InterPro" id="IPR038726">
    <property type="entry name" value="PDDEXK_AddAB-type"/>
</dbReference>
<keyword evidence="2" id="KW-0378">Hydrolase</keyword>
<dbReference type="RefSeq" id="WP_344750082.1">
    <property type="nucleotide sequence ID" value="NZ_BAAAWW010000217.1"/>
</dbReference>
<dbReference type="Pfam" id="PF12705">
    <property type="entry name" value="PDDEXK_1"/>
    <property type="match status" value="1"/>
</dbReference>
<comment type="caution">
    <text evidence="6">The sequence shown here is derived from an EMBL/GenBank/DDBJ whole genome shotgun (WGS) entry which is preliminary data.</text>
</comment>
<evidence type="ECO:0000313" key="6">
    <source>
        <dbReference type="EMBL" id="MFB9676066.1"/>
    </source>
</evidence>
<protein>
    <submittedName>
        <fullName evidence="6">PD-(D/E)XK nuclease family protein</fullName>
    </submittedName>
</protein>
<keyword evidence="3" id="KW-0234">DNA repair</keyword>
<proteinExistence type="predicted"/>
<feature type="domain" description="PD-(D/E)XK endonuclease-like" evidence="5">
    <location>
        <begin position="311"/>
        <end position="553"/>
    </location>
</feature>
<evidence type="ECO:0000256" key="1">
    <source>
        <dbReference type="ARBA" id="ARBA00022763"/>
    </source>
</evidence>
<evidence type="ECO:0000313" key="7">
    <source>
        <dbReference type="Proteomes" id="UP001589610"/>
    </source>
</evidence>
<name>A0ABV5TCM5_9ACTN</name>
<evidence type="ECO:0000259" key="5">
    <source>
        <dbReference type="Pfam" id="PF12705"/>
    </source>
</evidence>
<dbReference type="EMBL" id="JBHMBS010000004">
    <property type="protein sequence ID" value="MFB9676066.1"/>
    <property type="molecule type" value="Genomic_DNA"/>
</dbReference>
<organism evidence="6 7">
    <name type="scientific">Streptosporangium vulgare</name>
    <dbReference type="NCBI Taxonomy" id="46190"/>
    <lineage>
        <taxon>Bacteria</taxon>
        <taxon>Bacillati</taxon>
        <taxon>Actinomycetota</taxon>
        <taxon>Actinomycetes</taxon>
        <taxon>Streptosporangiales</taxon>
        <taxon>Streptosporangiaceae</taxon>
        <taxon>Streptosporangium</taxon>
    </lineage>
</organism>
<keyword evidence="7" id="KW-1185">Reference proteome</keyword>
<evidence type="ECO:0000256" key="2">
    <source>
        <dbReference type="ARBA" id="ARBA00022806"/>
    </source>
</evidence>
<keyword evidence="2" id="KW-0347">Helicase</keyword>
<keyword evidence="2" id="KW-0547">Nucleotide-binding</keyword>
<gene>
    <name evidence="6" type="ORF">ACFFRH_11245</name>
</gene>
<keyword evidence="2" id="KW-0067">ATP-binding</keyword>